<feature type="compositionally biased region" description="Polar residues" evidence="2">
    <location>
        <begin position="1"/>
        <end position="10"/>
    </location>
</feature>
<gene>
    <name evidence="3" type="ORF">Tco_0654337</name>
</gene>
<feature type="region of interest" description="Disordered" evidence="2">
    <location>
        <begin position="81"/>
        <end position="117"/>
    </location>
</feature>
<feature type="compositionally biased region" description="Basic residues" evidence="2">
    <location>
        <begin position="11"/>
        <end position="23"/>
    </location>
</feature>
<feature type="compositionally biased region" description="Polar residues" evidence="2">
    <location>
        <begin position="24"/>
        <end position="35"/>
    </location>
</feature>
<reference evidence="3" key="1">
    <citation type="journal article" date="2022" name="Int. J. Mol. Sci.">
        <title>Draft Genome of Tanacetum Coccineum: Genomic Comparison of Closely Related Tanacetum-Family Plants.</title>
        <authorList>
            <person name="Yamashiro T."/>
            <person name="Shiraishi A."/>
            <person name="Nakayama K."/>
            <person name="Satake H."/>
        </authorList>
    </citation>
    <scope>NUCLEOTIDE SEQUENCE</scope>
</reference>
<sequence length="182" mass="21131">MVEQVETSPTKNKKKVTRNRQKRTSQSVDALRQTPWTTEQEIVLPKGWLAFSENSKDGNAKKQVGFWCEESRAGDEYYVQKSGGSKRHKTSGFSSFNTESGEASINLNTNVGDNDEDEVQEIRRPEGRDKARALEKEERLAFLEIKMKEVECREREIKQQDMKFYLKPYDHLTGTSETQWMK</sequence>
<comment type="caution">
    <text evidence="3">The sequence shown here is derived from an EMBL/GenBank/DDBJ whole genome shotgun (WGS) entry which is preliminary data.</text>
</comment>
<keyword evidence="1" id="KW-0175">Coiled coil</keyword>
<evidence type="ECO:0000256" key="2">
    <source>
        <dbReference type="SAM" id="MobiDB-lite"/>
    </source>
</evidence>
<feature type="coiled-coil region" evidence="1">
    <location>
        <begin position="133"/>
        <end position="160"/>
    </location>
</feature>
<proteinExistence type="predicted"/>
<accession>A0ABQ4X3B4</accession>
<evidence type="ECO:0000313" key="3">
    <source>
        <dbReference type="EMBL" id="GJS59553.1"/>
    </source>
</evidence>
<keyword evidence="4" id="KW-1185">Reference proteome</keyword>
<dbReference type="EMBL" id="BQNB010009157">
    <property type="protein sequence ID" value="GJS59553.1"/>
    <property type="molecule type" value="Genomic_DNA"/>
</dbReference>
<dbReference type="Proteomes" id="UP001151760">
    <property type="component" value="Unassembled WGS sequence"/>
</dbReference>
<evidence type="ECO:0000256" key="1">
    <source>
        <dbReference type="SAM" id="Coils"/>
    </source>
</evidence>
<organism evidence="3 4">
    <name type="scientific">Tanacetum coccineum</name>
    <dbReference type="NCBI Taxonomy" id="301880"/>
    <lineage>
        <taxon>Eukaryota</taxon>
        <taxon>Viridiplantae</taxon>
        <taxon>Streptophyta</taxon>
        <taxon>Embryophyta</taxon>
        <taxon>Tracheophyta</taxon>
        <taxon>Spermatophyta</taxon>
        <taxon>Magnoliopsida</taxon>
        <taxon>eudicotyledons</taxon>
        <taxon>Gunneridae</taxon>
        <taxon>Pentapetalae</taxon>
        <taxon>asterids</taxon>
        <taxon>campanulids</taxon>
        <taxon>Asterales</taxon>
        <taxon>Asteraceae</taxon>
        <taxon>Asteroideae</taxon>
        <taxon>Anthemideae</taxon>
        <taxon>Anthemidinae</taxon>
        <taxon>Tanacetum</taxon>
    </lineage>
</organism>
<name>A0ABQ4X3B4_9ASTR</name>
<evidence type="ECO:0008006" key="5">
    <source>
        <dbReference type="Google" id="ProtNLM"/>
    </source>
</evidence>
<reference evidence="3" key="2">
    <citation type="submission" date="2022-01" db="EMBL/GenBank/DDBJ databases">
        <authorList>
            <person name="Yamashiro T."/>
            <person name="Shiraishi A."/>
            <person name="Satake H."/>
            <person name="Nakayama K."/>
        </authorList>
    </citation>
    <scope>NUCLEOTIDE SEQUENCE</scope>
</reference>
<evidence type="ECO:0000313" key="4">
    <source>
        <dbReference type="Proteomes" id="UP001151760"/>
    </source>
</evidence>
<protein>
    <recommendedName>
        <fullName evidence="5">No apical meristem-associated C-terminal domain-containing protein</fullName>
    </recommendedName>
</protein>
<feature type="compositionally biased region" description="Polar residues" evidence="2">
    <location>
        <begin position="91"/>
        <end position="112"/>
    </location>
</feature>
<feature type="region of interest" description="Disordered" evidence="2">
    <location>
        <begin position="1"/>
        <end position="35"/>
    </location>
</feature>